<feature type="transmembrane region" description="Helical" evidence="5">
    <location>
        <begin position="280"/>
        <end position="299"/>
    </location>
</feature>
<feature type="transmembrane region" description="Helical" evidence="5">
    <location>
        <begin position="65"/>
        <end position="83"/>
    </location>
</feature>
<evidence type="ECO:0000256" key="4">
    <source>
        <dbReference type="ARBA" id="ARBA00023136"/>
    </source>
</evidence>
<dbReference type="GO" id="GO:0120029">
    <property type="term" value="P:proton export across plasma membrane"/>
    <property type="evidence" value="ECO:0007669"/>
    <property type="project" value="InterPro"/>
</dbReference>
<organism evidence="7 8">
    <name type="scientific">Nocardioides dokdonensis FR1436</name>
    <dbReference type="NCBI Taxonomy" id="1300347"/>
    <lineage>
        <taxon>Bacteria</taxon>
        <taxon>Bacillati</taxon>
        <taxon>Actinomycetota</taxon>
        <taxon>Actinomycetes</taxon>
        <taxon>Propionibacteriales</taxon>
        <taxon>Nocardioidaceae</taxon>
        <taxon>Nocardioides</taxon>
    </lineage>
</organism>
<evidence type="ECO:0000313" key="7">
    <source>
        <dbReference type="EMBL" id="ANH39593.1"/>
    </source>
</evidence>
<feature type="transmembrane region" description="Helical" evidence="5">
    <location>
        <begin position="370"/>
        <end position="395"/>
    </location>
</feature>
<dbReference type="InterPro" id="IPR038770">
    <property type="entry name" value="Na+/solute_symporter_sf"/>
</dbReference>
<dbReference type="GO" id="GO:0036376">
    <property type="term" value="P:sodium ion export across plasma membrane"/>
    <property type="evidence" value="ECO:0007669"/>
    <property type="project" value="InterPro"/>
</dbReference>
<dbReference type="STRING" id="1300347.I601_3186"/>
<feature type="transmembrane region" description="Helical" evidence="5">
    <location>
        <begin position="305"/>
        <end position="328"/>
    </location>
</feature>
<dbReference type="KEGG" id="ndk:I601_3186"/>
<dbReference type="AlphaFoldDB" id="A0A1A9GPR5"/>
<proteinExistence type="predicted"/>
<dbReference type="InterPro" id="IPR004712">
    <property type="entry name" value="Na+/H+_antiporter_fungi"/>
</dbReference>
<dbReference type="GO" id="GO:0015385">
    <property type="term" value="F:sodium:proton antiporter activity"/>
    <property type="evidence" value="ECO:0007669"/>
    <property type="project" value="InterPro"/>
</dbReference>
<dbReference type="Gene3D" id="1.20.1530.20">
    <property type="match status" value="1"/>
</dbReference>
<dbReference type="OrthoDB" id="4174405at2"/>
<dbReference type="InterPro" id="IPR006153">
    <property type="entry name" value="Cation/H_exchanger_TM"/>
</dbReference>
<evidence type="ECO:0000256" key="1">
    <source>
        <dbReference type="ARBA" id="ARBA00004141"/>
    </source>
</evidence>
<dbReference type="GO" id="GO:0005886">
    <property type="term" value="C:plasma membrane"/>
    <property type="evidence" value="ECO:0007669"/>
    <property type="project" value="InterPro"/>
</dbReference>
<evidence type="ECO:0000256" key="5">
    <source>
        <dbReference type="SAM" id="Phobius"/>
    </source>
</evidence>
<sequence length="411" mass="42463">MTLDMLLIATGALGVLVAALSARIRRLPVSEPLLALVVGVLVGPEVLRALPLPPITTEHASVHDATRVLLVISVMGVALRYPFGSVRAQLRPVSILLLVAMPAMALISTGLTAGILGVTLGAALLLGTAICPTDPVLASSVVTGKPAEEDLPARDRQILSLESGANDGLALLFVLAAVAFAGPMTAGQAAGDALWQVLGAVALGVVAGWLGGRALRAGEAHGATAHGPMLLFTVLLALLVLGLSGVLHLDGVLAAFVAGLAFNLTSTGSERTAEVEIDEAVNRFAVLPMFVLLGATIPWTEWGELGWAAIVLALAVLLLRRLPVLLLLKRPLHLGWPDALYLGWFGPVGVSAVFYLTLEAEELGLPETVMAAGIMIVVVSTVAHGVTSSAGRLLYRRLTGETTTRRPGSGD</sequence>
<dbReference type="Pfam" id="PF00999">
    <property type="entry name" value="Na_H_Exchanger"/>
    <property type="match status" value="1"/>
</dbReference>
<feature type="domain" description="Cation/H+ exchanger transmembrane" evidence="6">
    <location>
        <begin position="16"/>
        <end position="387"/>
    </location>
</feature>
<feature type="transmembrane region" description="Helical" evidence="5">
    <location>
        <begin position="340"/>
        <end position="358"/>
    </location>
</feature>
<gene>
    <name evidence="7" type="primary">nhaG</name>
    <name evidence="7" type="ORF">I601_3186</name>
</gene>
<feature type="transmembrane region" description="Helical" evidence="5">
    <location>
        <begin position="95"/>
        <end position="126"/>
    </location>
</feature>
<feature type="transmembrane region" description="Helical" evidence="5">
    <location>
        <begin position="230"/>
        <end position="260"/>
    </location>
</feature>
<evidence type="ECO:0000256" key="2">
    <source>
        <dbReference type="ARBA" id="ARBA00022692"/>
    </source>
</evidence>
<feature type="transmembrane region" description="Helical" evidence="5">
    <location>
        <begin position="193"/>
        <end position="210"/>
    </location>
</feature>
<dbReference type="PATRIC" id="fig|1300347.3.peg.3187"/>
<keyword evidence="2 5" id="KW-0812">Transmembrane</keyword>
<dbReference type="PANTHER" id="PTHR31382">
    <property type="entry name" value="NA(+)/H(+) ANTIPORTER"/>
    <property type="match status" value="1"/>
</dbReference>
<evidence type="ECO:0000256" key="3">
    <source>
        <dbReference type="ARBA" id="ARBA00022989"/>
    </source>
</evidence>
<dbReference type="Proteomes" id="UP000077868">
    <property type="component" value="Chromosome"/>
</dbReference>
<keyword evidence="4 5" id="KW-0472">Membrane</keyword>
<dbReference type="RefSeq" id="WP_068111760.1">
    <property type="nucleotide sequence ID" value="NZ_CP015079.1"/>
</dbReference>
<evidence type="ECO:0000313" key="8">
    <source>
        <dbReference type="Proteomes" id="UP000077868"/>
    </source>
</evidence>
<dbReference type="PANTHER" id="PTHR31382:SF1">
    <property type="entry name" value="SODIUM ION_PROTON EXCHANGER (EUROFUNG)"/>
    <property type="match status" value="1"/>
</dbReference>
<protein>
    <submittedName>
        <fullName evidence="7">Na(+)/H(+) antiporter NhaG</fullName>
    </submittedName>
</protein>
<comment type="subcellular location">
    <subcellularLocation>
        <location evidence="1">Membrane</location>
        <topology evidence="1">Multi-pass membrane protein</topology>
    </subcellularLocation>
</comment>
<dbReference type="EMBL" id="CP015079">
    <property type="protein sequence ID" value="ANH39593.1"/>
    <property type="molecule type" value="Genomic_DNA"/>
</dbReference>
<evidence type="ECO:0000259" key="6">
    <source>
        <dbReference type="Pfam" id="PF00999"/>
    </source>
</evidence>
<keyword evidence="3 5" id="KW-1133">Transmembrane helix</keyword>
<feature type="transmembrane region" description="Helical" evidence="5">
    <location>
        <begin position="168"/>
        <end position="186"/>
    </location>
</feature>
<keyword evidence="8" id="KW-1185">Reference proteome</keyword>
<dbReference type="GO" id="GO:0042391">
    <property type="term" value="P:regulation of membrane potential"/>
    <property type="evidence" value="ECO:0007669"/>
    <property type="project" value="InterPro"/>
</dbReference>
<accession>A0A1A9GPR5</accession>
<reference evidence="7 8" key="1">
    <citation type="submission" date="2016-03" db="EMBL/GenBank/DDBJ databases">
        <title>Complete genome sequence of a soil Actinobacterium, Nocardioides dokdonensis FR1436.</title>
        <authorList>
            <person name="Kwon S.-K."/>
            <person name="Kim K."/>
            <person name="Kim J.F."/>
        </authorList>
    </citation>
    <scope>NUCLEOTIDE SEQUENCE [LARGE SCALE GENOMIC DNA]</scope>
    <source>
        <strain evidence="7 8">FR1436</strain>
    </source>
</reference>
<name>A0A1A9GPR5_9ACTN</name>